<feature type="non-terminal residue" evidence="1">
    <location>
        <position position="1"/>
    </location>
</feature>
<dbReference type="EMBL" id="KN652368">
    <property type="protein sequence ID" value="KHN28864.1"/>
    <property type="molecule type" value="Genomic_DNA"/>
</dbReference>
<accession>A0A0B2R9P7</accession>
<dbReference type="Proteomes" id="UP000053555">
    <property type="component" value="Unassembled WGS sequence"/>
</dbReference>
<proteinExistence type="predicted"/>
<protein>
    <submittedName>
        <fullName evidence="1">Putative mitochondrial protein</fullName>
    </submittedName>
</protein>
<dbReference type="AlphaFoldDB" id="A0A0B2R9P7"/>
<sequence length="67" mass="7691">LSFQNIHAFNLAMLGKQGWKFISKSNALSTKVFKSKYFPKRNFMGVDLGNNPSYSWKSILFSKTVLK</sequence>
<gene>
    <name evidence="1" type="ORF">glysoja_037792</name>
</gene>
<name>A0A0B2R9P7_GLYSO</name>
<evidence type="ECO:0000313" key="1">
    <source>
        <dbReference type="EMBL" id="KHN28864.1"/>
    </source>
</evidence>
<organism evidence="1">
    <name type="scientific">Glycine soja</name>
    <name type="common">Wild soybean</name>
    <dbReference type="NCBI Taxonomy" id="3848"/>
    <lineage>
        <taxon>Eukaryota</taxon>
        <taxon>Viridiplantae</taxon>
        <taxon>Streptophyta</taxon>
        <taxon>Embryophyta</taxon>
        <taxon>Tracheophyta</taxon>
        <taxon>Spermatophyta</taxon>
        <taxon>Magnoliopsida</taxon>
        <taxon>eudicotyledons</taxon>
        <taxon>Gunneridae</taxon>
        <taxon>Pentapetalae</taxon>
        <taxon>rosids</taxon>
        <taxon>fabids</taxon>
        <taxon>Fabales</taxon>
        <taxon>Fabaceae</taxon>
        <taxon>Papilionoideae</taxon>
        <taxon>50 kb inversion clade</taxon>
        <taxon>NPAAA clade</taxon>
        <taxon>indigoferoid/millettioid clade</taxon>
        <taxon>Phaseoleae</taxon>
        <taxon>Glycine</taxon>
        <taxon>Glycine subgen. Soja</taxon>
    </lineage>
</organism>
<feature type="non-terminal residue" evidence="1">
    <location>
        <position position="67"/>
    </location>
</feature>
<reference evidence="1" key="1">
    <citation type="submission" date="2014-07" db="EMBL/GenBank/DDBJ databases">
        <title>Identification of a novel salt tolerance gene in wild soybean by whole-genome sequencing.</title>
        <authorList>
            <person name="Lam H.-M."/>
            <person name="Qi X."/>
            <person name="Li M.-W."/>
            <person name="Liu X."/>
            <person name="Xie M."/>
            <person name="Ni M."/>
            <person name="Xu X."/>
        </authorList>
    </citation>
    <scope>NUCLEOTIDE SEQUENCE [LARGE SCALE GENOMIC DNA]</scope>
    <source>
        <tissue evidence="1">Root</tissue>
    </source>
</reference>